<sequence length="214" mass="24094">GVLTPYPLLERCPHFRGVLTPYKRCQLDFPTSLYGGVPEFATSQGCKMPRKLGENASCTHAHILHIRMRTCAQAAKMAAPPKKRLRLLENHICKPFSSRVCIDNELSSTALQQAARKWGLAASRTTRRVLSTRYCGINRPSCLPRTVTPVGEPPLWWGRGQRARQWVCLSSTLRLRITQSESETRGARRRKPRYEKLTPAQSNLSSHGGCGREK</sequence>
<gene>
    <name evidence="2" type="ORF">GBAR_LOCUS931</name>
</gene>
<evidence type="ECO:0000313" key="2">
    <source>
        <dbReference type="EMBL" id="CAI7992140.1"/>
    </source>
</evidence>
<protein>
    <submittedName>
        <fullName evidence="2">Uncharacterized protein</fullName>
    </submittedName>
</protein>
<proteinExistence type="predicted"/>
<keyword evidence="3" id="KW-1185">Reference proteome</keyword>
<dbReference type="EMBL" id="CASHTH010000137">
    <property type="protein sequence ID" value="CAI7992140.1"/>
    <property type="molecule type" value="Genomic_DNA"/>
</dbReference>
<feature type="non-terminal residue" evidence="2">
    <location>
        <position position="214"/>
    </location>
</feature>
<dbReference type="AlphaFoldDB" id="A0AA35QVC5"/>
<dbReference type="Proteomes" id="UP001174909">
    <property type="component" value="Unassembled WGS sequence"/>
</dbReference>
<evidence type="ECO:0000313" key="3">
    <source>
        <dbReference type="Proteomes" id="UP001174909"/>
    </source>
</evidence>
<reference evidence="2" key="1">
    <citation type="submission" date="2023-03" db="EMBL/GenBank/DDBJ databases">
        <authorList>
            <person name="Steffen K."/>
            <person name="Cardenas P."/>
        </authorList>
    </citation>
    <scope>NUCLEOTIDE SEQUENCE</scope>
</reference>
<accession>A0AA35QVC5</accession>
<feature type="region of interest" description="Disordered" evidence="1">
    <location>
        <begin position="180"/>
        <end position="214"/>
    </location>
</feature>
<name>A0AA35QVC5_GEOBA</name>
<comment type="caution">
    <text evidence="2">The sequence shown here is derived from an EMBL/GenBank/DDBJ whole genome shotgun (WGS) entry which is preliminary data.</text>
</comment>
<organism evidence="2 3">
    <name type="scientific">Geodia barretti</name>
    <name type="common">Barrett's horny sponge</name>
    <dbReference type="NCBI Taxonomy" id="519541"/>
    <lineage>
        <taxon>Eukaryota</taxon>
        <taxon>Metazoa</taxon>
        <taxon>Porifera</taxon>
        <taxon>Demospongiae</taxon>
        <taxon>Heteroscleromorpha</taxon>
        <taxon>Tetractinellida</taxon>
        <taxon>Astrophorina</taxon>
        <taxon>Geodiidae</taxon>
        <taxon>Geodia</taxon>
    </lineage>
</organism>
<evidence type="ECO:0000256" key="1">
    <source>
        <dbReference type="SAM" id="MobiDB-lite"/>
    </source>
</evidence>